<keyword evidence="1 6" id="KW-0328">Glycosyltransferase</keyword>
<dbReference type="SUPFAM" id="SSF52418">
    <property type="entry name" value="Nucleoside phosphorylase/phosphoribosyltransferase catalytic domain"/>
    <property type="match status" value="1"/>
</dbReference>
<feature type="binding site" evidence="6">
    <location>
        <position position="77"/>
    </location>
    <ligand>
        <name>anthranilate</name>
        <dbReference type="ChEBI" id="CHEBI:16567"/>
        <label>1</label>
    </ligand>
</feature>
<keyword evidence="2 6" id="KW-0808">Transferase</keyword>
<feature type="domain" description="Glycosyl transferase family 3" evidence="7">
    <location>
        <begin position="75"/>
        <end position="322"/>
    </location>
</feature>
<dbReference type="PANTHER" id="PTHR43285:SF2">
    <property type="entry name" value="ANTHRANILATE PHOSPHORIBOSYLTRANSFERASE"/>
    <property type="match status" value="1"/>
</dbReference>
<dbReference type="Proteomes" id="UP001209553">
    <property type="component" value="Unassembled WGS sequence"/>
</dbReference>
<comment type="cofactor">
    <cofactor evidence="6">
        <name>Mg(2+)</name>
        <dbReference type="ChEBI" id="CHEBI:18420"/>
    </cofactor>
    <text evidence="6">Binds 2 magnesium ions per monomer.</text>
</comment>
<keyword evidence="4 6" id="KW-0822">Tryptophan biosynthesis</keyword>
<feature type="binding site" evidence="6">
    <location>
        <position position="222"/>
    </location>
    <ligand>
        <name>Mg(2+)</name>
        <dbReference type="ChEBI" id="CHEBI:18420"/>
        <label>2</label>
    </ligand>
</feature>
<name>A0ABT2QNN7_9STAP</name>
<keyword evidence="3 6" id="KW-0479">Metal-binding</keyword>
<keyword evidence="5 6" id="KW-0057">Aromatic amino acid biosynthesis</keyword>
<sequence>MSIIEQLNAYKPLNQQEITEFVTLLLSNEDEDVKATYLQKFSDKPITQEELTYLTRSLIKTTYDPQPYIPKGMCICGTGGDKSNSFNISTTVSFVVACAEIPVIKHGNKGITSSSGSTDLLKAMSIKTSKVKEVSKQIEAHHLAFLSATETFPIMKRLQSVRKLINSPTIFNITGPLINPFNLDYQMMGVYQARYLPQIAQTLKDLGRRRAIVVHGAGGMDEATLAGENIVYEISENDVLRSYTVKAEEVGLEPASNSELIGGTPEENRLISESILKGEEQSAKLDVVLLNAALALYVAEKVPTIIEGVNLARKIIFEGKAYEKYLQLKGKSYDYIR</sequence>
<dbReference type="InterPro" id="IPR035902">
    <property type="entry name" value="Nuc_phospho_transferase"/>
</dbReference>
<evidence type="ECO:0000256" key="3">
    <source>
        <dbReference type="ARBA" id="ARBA00022723"/>
    </source>
</evidence>
<organism evidence="8 9">
    <name type="scientific">Staphylococcus marylandisciuri</name>
    <dbReference type="NCBI Taxonomy" id="2981529"/>
    <lineage>
        <taxon>Bacteria</taxon>
        <taxon>Bacillati</taxon>
        <taxon>Bacillota</taxon>
        <taxon>Bacilli</taxon>
        <taxon>Bacillales</taxon>
        <taxon>Staphylococcaceae</taxon>
        <taxon>Staphylococcus</taxon>
    </lineage>
</organism>
<comment type="catalytic activity">
    <reaction evidence="6">
        <text>N-(5-phospho-beta-D-ribosyl)anthranilate + diphosphate = 5-phospho-alpha-D-ribose 1-diphosphate + anthranilate</text>
        <dbReference type="Rhea" id="RHEA:11768"/>
        <dbReference type="ChEBI" id="CHEBI:16567"/>
        <dbReference type="ChEBI" id="CHEBI:18277"/>
        <dbReference type="ChEBI" id="CHEBI:33019"/>
        <dbReference type="ChEBI" id="CHEBI:58017"/>
        <dbReference type="EC" id="2.4.2.18"/>
    </reaction>
</comment>
<dbReference type="EMBL" id="JAOPKZ010000003">
    <property type="protein sequence ID" value="MCU5745565.1"/>
    <property type="molecule type" value="Genomic_DNA"/>
</dbReference>
<feature type="binding site" evidence="6">
    <location>
        <position position="85"/>
    </location>
    <ligand>
        <name>5-phospho-alpha-D-ribose 1-diphosphate</name>
        <dbReference type="ChEBI" id="CHEBI:58017"/>
    </ligand>
</feature>
<feature type="binding site" evidence="6">
    <location>
        <begin position="80"/>
        <end position="81"/>
    </location>
    <ligand>
        <name>5-phospho-alpha-D-ribose 1-diphosphate</name>
        <dbReference type="ChEBI" id="CHEBI:58017"/>
    </ligand>
</feature>
<evidence type="ECO:0000313" key="8">
    <source>
        <dbReference type="EMBL" id="MCU5745565.1"/>
    </source>
</evidence>
<dbReference type="GO" id="GO:0004048">
    <property type="term" value="F:anthranilate phosphoribosyltransferase activity"/>
    <property type="evidence" value="ECO:0007669"/>
    <property type="project" value="UniProtKB-EC"/>
</dbReference>
<evidence type="ECO:0000256" key="2">
    <source>
        <dbReference type="ARBA" id="ARBA00022679"/>
    </source>
</evidence>
<feature type="binding site" evidence="6">
    <location>
        <position position="222"/>
    </location>
    <ligand>
        <name>Mg(2+)</name>
        <dbReference type="ChEBI" id="CHEBI:18420"/>
        <label>1</label>
    </ligand>
</feature>
<gene>
    <name evidence="6 8" type="primary">trpD</name>
    <name evidence="8" type="ORF">N9R04_02360</name>
</gene>
<comment type="subunit">
    <text evidence="6">Homodimer.</text>
</comment>
<feature type="binding site" evidence="6">
    <location>
        <begin position="105"/>
        <end position="113"/>
    </location>
    <ligand>
        <name>5-phospho-alpha-D-ribose 1-diphosphate</name>
        <dbReference type="ChEBI" id="CHEBI:58017"/>
    </ligand>
</feature>
<evidence type="ECO:0000256" key="4">
    <source>
        <dbReference type="ARBA" id="ARBA00022822"/>
    </source>
</evidence>
<proteinExistence type="inferred from homology"/>
<feature type="binding site" evidence="6">
    <location>
        <position position="77"/>
    </location>
    <ligand>
        <name>5-phospho-alpha-D-ribose 1-diphosphate</name>
        <dbReference type="ChEBI" id="CHEBI:58017"/>
    </ligand>
</feature>
<feature type="binding site" evidence="6">
    <location>
        <position position="89"/>
    </location>
    <ligand>
        <name>Mg(2+)</name>
        <dbReference type="ChEBI" id="CHEBI:18420"/>
        <label>1</label>
    </ligand>
</feature>
<feature type="binding site" evidence="6">
    <location>
        <begin position="87"/>
        <end position="90"/>
    </location>
    <ligand>
        <name>5-phospho-alpha-D-ribose 1-diphosphate</name>
        <dbReference type="ChEBI" id="CHEBI:58017"/>
    </ligand>
</feature>
<evidence type="ECO:0000256" key="6">
    <source>
        <dbReference type="HAMAP-Rule" id="MF_00211"/>
    </source>
</evidence>
<keyword evidence="6" id="KW-0460">Magnesium</keyword>
<accession>A0ABT2QNN7</accession>
<dbReference type="HAMAP" id="MF_00211">
    <property type="entry name" value="TrpD"/>
    <property type="match status" value="1"/>
</dbReference>
<feature type="binding site" evidence="6">
    <location>
        <position position="162"/>
    </location>
    <ligand>
        <name>anthranilate</name>
        <dbReference type="ChEBI" id="CHEBI:16567"/>
        <label>2</label>
    </ligand>
</feature>
<reference evidence="8 9" key="1">
    <citation type="journal article" date="2023" name="Int. J. Syst. Evol. Microbiol.">
        <title>Streptococcus sciuri sp. nov., Staphylococcus marylandisciuri sp. nov. and Staphylococcus americanisciuri sp. nov., isolated from faeces of eastern grey squirrel (Sciurus carolinensis).</title>
        <authorList>
            <person name="Volokhov D.V."/>
            <person name="Zagorodnyaya T.A."/>
            <person name="Furtak V.A."/>
            <person name="Nattanmai G."/>
            <person name="Randall L."/>
            <person name="Jose S."/>
            <person name="Gao Y."/>
            <person name="Eisenberg T."/>
            <person name="Delmonte P."/>
            <person name="Blom J."/>
            <person name="Mitchell K.K."/>
        </authorList>
    </citation>
    <scope>NUCLEOTIDE SEQUENCE [LARGE SCALE GENOMIC DNA]</scope>
    <source>
        <strain evidence="8 9">SQ8-PEA</strain>
    </source>
</reference>
<dbReference type="PANTHER" id="PTHR43285">
    <property type="entry name" value="ANTHRANILATE PHOSPHORIBOSYLTRANSFERASE"/>
    <property type="match status" value="1"/>
</dbReference>
<evidence type="ECO:0000313" key="9">
    <source>
        <dbReference type="Proteomes" id="UP001209553"/>
    </source>
</evidence>
<comment type="pathway">
    <text evidence="6">Amino-acid biosynthesis; L-tryptophan biosynthesis; L-tryptophan from chorismate: step 2/5.</text>
</comment>
<feature type="binding site" evidence="6">
    <location>
        <position position="108"/>
    </location>
    <ligand>
        <name>anthranilate</name>
        <dbReference type="ChEBI" id="CHEBI:16567"/>
        <label>1</label>
    </ligand>
</feature>
<dbReference type="RefSeq" id="WP_262854936.1">
    <property type="nucleotide sequence ID" value="NZ_JAOPKZ010000003.1"/>
</dbReference>
<feature type="binding site" evidence="6">
    <location>
        <position position="117"/>
    </location>
    <ligand>
        <name>5-phospho-alpha-D-ribose 1-diphosphate</name>
        <dbReference type="ChEBI" id="CHEBI:58017"/>
    </ligand>
</feature>
<dbReference type="InterPro" id="IPR005940">
    <property type="entry name" value="Anthranilate_Pribosyl_Tfrase"/>
</dbReference>
<dbReference type="Gene3D" id="3.40.1030.10">
    <property type="entry name" value="Nucleoside phosphorylase/phosphoribosyltransferase catalytic domain"/>
    <property type="match status" value="1"/>
</dbReference>
<dbReference type="EC" id="2.4.2.18" evidence="6"/>
<evidence type="ECO:0000256" key="1">
    <source>
        <dbReference type="ARBA" id="ARBA00022676"/>
    </source>
</evidence>
<comment type="function">
    <text evidence="6">Catalyzes the transfer of the phosphoribosyl group of 5-phosphorylribose-1-pyrophosphate (PRPP) to anthranilate to yield N-(5'-phosphoribosyl)-anthranilate (PRA).</text>
</comment>
<feature type="binding site" evidence="6">
    <location>
        <position position="221"/>
    </location>
    <ligand>
        <name>Mg(2+)</name>
        <dbReference type="ChEBI" id="CHEBI:18420"/>
        <label>2</label>
    </ligand>
</feature>
<dbReference type="Pfam" id="PF00591">
    <property type="entry name" value="Glycos_transf_3"/>
    <property type="match status" value="1"/>
</dbReference>
<protein>
    <recommendedName>
        <fullName evidence="6">Anthranilate phosphoribosyltransferase</fullName>
        <ecNumber evidence="6">2.4.2.18</ecNumber>
    </recommendedName>
</protein>
<evidence type="ECO:0000259" key="7">
    <source>
        <dbReference type="Pfam" id="PF00591"/>
    </source>
</evidence>
<comment type="caution">
    <text evidence="8">The sequence shown here is derived from an EMBL/GenBank/DDBJ whole genome shotgun (WGS) entry which is preliminary data.</text>
</comment>
<comment type="caution">
    <text evidence="6">Lacks conserved residue(s) required for the propagation of feature annotation.</text>
</comment>
<keyword evidence="6" id="KW-0028">Amino-acid biosynthesis</keyword>
<dbReference type="InterPro" id="IPR000312">
    <property type="entry name" value="Glycosyl_Trfase_fam3"/>
</dbReference>
<keyword evidence="9" id="KW-1185">Reference proteome</keyword>
<dbReference type="NCBIfam" id="TIGR01245">
    <property type="entry name" value="trpD"/>
    <property type="match status" value="1"/>
</dbReference>
<comment type="similarity">
    <text evidence="6">Belongs to the anthranilate phosphoribosyltransferase family.</text>
</comment>
<evidence type="ECO:0000256" key="5">
    <source>
        <dbReference type="ARBA" id="ARBA00023141"/>
    </source>
</evidence>